<dbReference type="Proteomes" id="UP000002572">
    <property type="component" value="Chromosome"/>
</dbReference>
<name>E6W0B7_DESIS</name>
<dbReference type="KEGG" id="din:Selin_1605"/>
<protein>
    <submittedName>
        <fullName evidence="1">Uncharacterized protein</fullName>
    </submittedName>
</protein>
<dbReference type="EMBL" id="CP002432">
    <property type="protein sequence ID" value="ADU66335.1"/>
    <property type="molecule type" value="Genomic_DNA"/>
</dbReference>
<dbReference type="HOGENOM" id="CLU_1265246_0_0_0"/>
<proteinExistence type="predicted"/>
<evidence type="ECO:0000313" key="1">
    <source>
        <dbReference type="EMBL" id="ADU66335.1"/>
    </source>
</evidence>
<organism evidence="1 2">
    <name type="scientific">Desulfurispirillum indicum (strain ATCC BAA-1389 / DSM 22839 / S5)</name>
    <dbReference type="NCBI Taxonomy" id="653733"/>
    <lineage>
        <taxon>Bacteria</taxon>
        <taxon>Pseudomonadati</taxon>
        <taxon>Chrysiogenota</taxon>
        <taxon>Chrysiogenia</taxon>
        <taxon>Chrysiogenales</taxon>
        <taxon>Chrysiogenaceae</taxon>
        <taxon>Desulfurispirillum</taxon>
    </lineage>
</organism>
<dbReference type="AlphaFoldDB" id="E6W0B7"/>
<sequence length="218" mass="23811">MKIAPMNHTNQVFLHFRSQGSKVERYGLVEHTGVQAIAGSLFHEWIRTPETSDISSLEGIPFCYSENIYFLQSDGQVTHHKSAAHFRTDILAPSMGEPVLHIALVCGNRCGYGSSSQMRILGFTWLADHQCAASPCYAAQTLQLSSFLLCLAPKALEVETTAGRQVLPFDSGMLFPLAGQMGSAYTFYPGDIIALPVTPPVPPVTAVFCGSHREPLIR</sequence>
<gene>
    <name evidence="1" type="ordered locus">Selin_1605</name>
</gene>
<keyword evidence="2" id="KW-1185">Reference proteome</keyword>
<reference evidence="1 2" key="1">
    <citation type="submission" date="2010-12" db="EMBL/GenBank/DDBJ databases">
        <title>Complete sequence of Desulfurispirillum indicum S5.</title>
        <authorList>
            <consortium name="US DOE Joint Genome Institute"/>
            <person name="Lucas S."/>
            <person name="Copeland A."/>
            <person name="Lapidus A."/>
            <person name="Cheng J.-F."/>
            <person name="Goodwin L."/>
            <person name="Pitluck S."/>
            <person name="Chertkov O."/>
            <person name="Held B."/>
            <person name="Detter J.C."/>
            <person name="Han C."/>
            <person name="Tapia R."/>
            <person name="Land M."/>
            <person name="Hauser L."/>
            <person name="Kyrpides N."/>
            <person name="Ivanova N."/>
            <person name="Mikhailova N."/>
            <person name="Haggblom M."/>
            <person name="Rauschenbach I."/>
            <person name="Bini E."/>
            <person name="Woyke T."/>
        </authorList>
    </citation>
    <scope>NUCLEOTIDE SEQUENCE [LARGE SCALE GENOMIC DNA]</scope>
    <source>
        <strain evidence="2">ATCC BAA-1389 / DSM 22839 / S5</strain>
    </source>
</reference>
<evidence type="ECO:0000313" key="2">
    <source>
        <dbReference type="Proteomes" id="UP000002572"/>
    </source>
</evidence>
<dbReference type="InParanoid" id="E6W0B7"/>
<accession>E6W0B7</accession>
<dbReference type="STRING" id="653733.Selin_1605"/>